<accession>A0A679GLY8</accession>
<evidence type="ECO:0000313" key="1">
    <source>
        <dbReference type="EMBL" id="BCA30482.1"/>
    </source>
</evidence>
<sequence length="154" mass="17250">MRAAICMLCGRPCVCCGLVDCGCWFRFADYRPLAPRAAGHPVGLEWFCAEHREAAGECTNMPSDQALAHLVARFGSMAPDHPWSEEPSLWVLDAGEQPIKVFALLRLAAQLTPAQARERMQTGRFRVLNASSYELKRWHELFTAAGAHLEYRCE</sequence>
<dbReference type="AlphaFoldDB" id="A0A679GLY8"/>
<gene>
    <name evidence="1" type="ORF">PtoMrB4_44590</name>
</gene>
<dbReference type="EMBL" id="AP022642">
    <property type="protein sequence ID" value="BCA30482.1"/>
    <property type="molecule type" value="Genomic_DNA"/>
</dbReference>
<evidence type="ECO:0000313" key="2">
    <source>
        <dbReference type="Proteomes" id="UP000501237"/>
    </source>
</evidence>
<dbReference type="Proteomes" id="UP000501237">
    <property type="component" value="Chromosome"/>
</dbReference>
<proteinExistence type="predicted"/>
<name>A0A679GLY8_9GAMM</name>
<protein>
    <submittedName>
        <fullName evidence="1">Uncharacterized protein</fullName>
    </submittedName>
</protein>
<organism evidence="1 2">
    <name type="scientific">Metapseudomonas otitidis</name>
    <dbReference type="NCBI Taxonomy" id="319939"/>
    <lineage>
        <taxon>Bacteria</taxon>
        <taxon>Pseudomonadati</taxon>
        <taxon>Pseudomonadota</taxon>
        <taxon>Gammaproteobacteria</taxon>
        <taxon>Pseudomonadales</taxon>
        <taxon>Pseudomonadaceae</taxon>
        <taxon>Metapseudomonas</taxon>
    </lineage>
</organism>
<reference evidence="1 2" key="1">
    <citation type="journal article" date="2020" name="Microbiol. Resour. Announc.">
        <title>Complete genome sequence of Pseudomonas otitidis strain MrB4, isolated from Lake Biwa in Japan.</title>
        <authorList>
            <person name="Miyazaki K."/>
            <person name="Hase E."/>
            <person name="Maruya T."/>
        </authorList>
    </citation>
    <scope>NUCLEOTIDE SEQUENCE [LARGE SCALE GENOMIC DNA]</scope>
    <source>
        <strain evidence="1 2">MrB4</strain>
    </source>
</reference>
<dbReference type="KEGG" id="poj:PtoMrB4_44590"/>